<dbReference type="InterPro" id="IPR009019">
    <property type="entry name" value="KH_sf_prok-type"/>
</dbReference>
<dbReference type="RefSeq" id="WP_161389941.1">
    <property type="nucleotide sequence ID" value="NZ_JBHSCP010000001.1"/>
</dbReference>
<keyword evidence="1 7" id="KW-0806">Transcription termination</keyword>
<feature type="domain" description="S1 motif" evidence="9">
    <location>
        <begin position="142"/>
        <end position="206"/>
    </location>
</feature>
<protein>
    <recommendedName>
        <fullName evidence="7">Transcription termination/antitermination protein NusA</fullName>
    </recommendedName>
</protein>
<dbReference type="InterPro" id="IPR010214">
    <property type="entry name" value="Tscrpt_termin_fac_NusA_C_rpt"/>
</dbReference>
<evidence type="ECO:0000256" key="6">
    <source>
        <dbReference type="ARBA" id="ARBA00023163"/>
    </source>
</evidence>
<sequence>MASPISANKAELLAIANSVASEKMIDKSIVIEAMEEAIQKAARARYGAENDIRAKLDPLTGDLRLWRVVEVVEDVEDYFKQVDLKQAQKLDGKAALGDFIVDPLPPVDLGRIDAQSAKQVIFQKVRDAERERQYDEFKDRAGEVITGVIKSVEFGHVIVNLGRAEGVIRRDQQIPREAARVGERVRALILKVERNNRGPQIFLSRAHPEFMKKLFAQEVPEIYDSIIEIKAAARDPGSRAKIGVISHDSSIDPVGACVGMKGSRVQAVVQELQGEKIDIIPWSDDAATFVVNALQPATVSRVVLDEEEGRIEVVVPDDQLSLAIGRRGQNVRLASQLTESQIDIMTEEEASEKRQKEFSERSKLFEEELDVDETLSQLLVAEGFAELDEVAYVDLSELAAIEGFDNELAEELQNRALDAIERQEEAYRVQRRELGVEDALADIEGLTEQMLVVLGKAGIKTLDDLADLATDELISKKREAPRRRGNADGPPQRRPQRSEDKGGVLGEFGLTEEQGNQIIMAARAHWFEDEDDAATADAPVTEEAADAESSQ</sequence>
<feature type="region of interest" description="Disordered" evidence="8">
    <location>
        <begin position="476"/>
        <end position="512"/>
    </location>
</feature>
<comment type="similarity">
    <text evidence="7">Belongs to the NusA family.</text>
</comment>
<evidence type="ECO:0000256" key="4">
    <source>
        <dbReference type="ARBA" id="ARBA00022884"/>
    </source>
</evidence>
<accession>A0A6I4TUK8</accession>
<dbReference type="NCBIfam" id="TIGR01953">
    <property type="entry name" value="NusA"/>
    <property type="match status" value="1"/>
</dbReference>
<dbReference type="GO" id="GO:0031564">
    <property type="term" value="P:transcription antitermination"/>
    <property type="evidence" value="ECO:0007669"/>
    <property type="project" value="UniProtKB-UniRule"/>
</dbReference>
<dbReference type="InterPro" id="IPR013735">
    <property type="entry name" value="TF_NusA_N"/>
</dbReference>
<dbReference type="GO" id="GO:0005829">
    <property type="term" value="C:cytosol"/>
    <property type="evidence" value="ECO:0007669"/>
    <property type="project" value="TreeGrafter"/>
</dbReference>
<dbReference type="FunFam" id="3.30.300.20:FF:000002">
    <property type="entry name" value="Transcription termination/antitermination protein NusA"/>
    <property type="match status" value="1"/>
</dbReference>
<dbReference type="GO" id="GO:0003723">
    <property type="term" value="F:RNA binding"/>
    <property type="evidence" value="ECO:0007669"/>
    <property type="project" value="UniProtKB-UniRule"/>
</dbReference>
<keyword evidence="6 7" id="KW-0804">Transcription</keyword>
<dbReference type="InterPro" id="IPR012340">
    <property type="entry name" value="NA-bd_OB-fold"/>
</dbReference>
<dbReference type="FunFam" id="3.30.300.20:FF:000005">
    <property type="entry name" value="Transcription termination/antitermination protein NusA"/>
    <property type="match status" value="1"/>
</dbReference>
<dbReference type="GO" id="GO:0000166">
    <property type="term" value="F:nucleotide binding"/>
    <property type="evidence" value="ECO:0007669"/>
    <property type="project" value="InterPro"/>
</dbReference>
<keyword evidence="5 7" id="KW-0805">Transcription regulation</keyword>
<dbReference type="NCBIfam" id="TIGR01954">
    <property type="entry name" value="nusA_Cterm_rpt"/>
    <property type="match status" value="1"/>
</dbReference>
<dbReference type="GO" id="GO:0003700">
    <property type="term" value="F:DNA-binding transcription factor activity"/>
    <property type="evidence" value="ECO:0007669"/>
    <property type="project" value="InterPro"/>
</dbReference>
<dbReference type="InterPro" id="IPR003029">
    <property type="entry name" value="S1_domain"/>
</dbReference>
<dbReference type="Gene3D" id="3.30.1480.10">
    <property type="entry name" value="NusA, N-terminal domain"/>
    <property type="match status" value="1"/>
</dbReference>
<evidence type="ECO:0000313" key="11">
    <source>
        <dbReference type="Proteomes" id="UP000469430"/>
    </source>
</evidence>
<comment type="subcellular location">
    <subcellularLocation>
        <location evidence="7">Cytoplasm</location>
    </subcellularLocation>
</comment>
<dbReference type="Proteomes" id="UP000469430">
    <property type="component" value="Unassembled WGS sequence"/>
</dbReference>
<dbReference type="InterPro" id="IPR010213">
    <property type="entry name" value="TF_NusA"/>
</dbReference>
<dbReference type="PROSITE" id="PS50126">
    <property type="entry name" value="S1"/>
    <property type="match status" value="1"/>
</dbReference>
<keyword evidence="11" id="KW-1185">Reference proteome</keyword>
<dbReference type="CDD" id="cd02134">
    <property type="entry name" value="KH-II_NusA_rpt1"/>
    <property type="match status" value="1"/>
</dbReference>
<keyword evidence="4 7" id="KW-0694">RNA-binding</keyword>
<feature type="region of interest" description="Disordered" evidence="8">
    <location>
        <begin position="529"/>
        <end position="551"/>
    </location>
</feature>
<dbReference type="Pfam" id="PF08529">
    <property type="entry name" value="NusA_N"/>
    <property type="match status" value="1"/>
</dbReference>
<evidence type="ECO:0000313" key="10">
    <source>
        <dbReference type="EMBL" id="MXO98288.1"/>
    </source>
</evidence>
<dbReference type="GO" id="GO:0006353">
    <property type="term" value="P:DNA-templated transcription termination"/>
    <property type="evidence" value="ECO:0007669"/>
    <property type="project" value="UniProtKB-UniRule"/>
</dbReference>
<evidence type="ECO:0000256" key="2">
    <source>
        <dbReference type="ARBA" id="ARBA00022490"/>
    </source>
</evidence>
<gene>
    <name evidence="7 10" type="primary">nusA</name>
    <name evidence="10" type="ORF">GRI97_04730</name>
</gene>
<dbReference type="Gene3D" id="2.40.50.140">
    <property type="entry name" value="Nucleic acid-binding proteins"/>
    <property type="match status" value="1"/>
</dbReference>
<keyword evidence="3 7" id="KW-0889">Transcription antitermination</keyword>
<dbReference type="SUPFAM" id="SSF54814">
    <property type="entry name" value="Prokaryotic type KH domain (KH-domain type II)"/>
    <property type="match status" value="2"/>
</dbReference>
<dbReference type="PANTHER" id="PTHR22648">
    <property type="entry name" value="TRANSCRIPTION TERMINATION FACTOR NUSA"/>
    <property type="match status" value="1"/>
</dbReference>
<dbReference type="SUPFAM" id="SSF69705">
    <property type="entry name" value="Transcription factor NusA, N-terminal domain"/>
    <property type="match status" value="1"/>
</dbReference>
<dbReference type="Pfam" id="PF26594">
    <property type="entry name" value="KH_NusA_2nd"/>
    <property type="match status" value="1"/>
</dbReference>
<evidence type="ECO:0000256" key="5">
    <source>
        <dbReference type="ARBA" id="ARBA00023015"/>
    </source>
</evidence>
<dbReference type="Pfam" id="PF00575">
    <property type="entry name" value="S1"/>
    <property type="match status" value="1"/>
</dbReference>
<dbReference type="InterPro" id="IPR004087">
    <property type="entry name" value="KH_dom"/>
</dbReference>
<dbReference type="Gene3D" id="3.30.300.20">
    <property type="match status" value="2"/>
</dbReference>
<dbReference type="InterPro" id="IPR025249">
    <property type="entry name" value="TF_NusA_KH_1st"/>
</dbReference>
<dbReference type="InterPro" id="IPR030842">
    <property type="entry name" value="TF_NusA_bacterial"/>
</dbReference>
<dbReference type="OrthoDB" id="9807233at2"/>
<dbReference type="SMART" id="SM00322">
    <property type="entry name" value="KH"/>
    <property type="match status" value="2"/>
</dbReference>
<dbReference type="SMART" id="SM00316">
    <property type="entry name" value="S1"/>
    <property type="match status" value="1"/>
</dbReference>
<keyword evidence="2 7" id="KW-0963">Cytoplasm</keyword>
<dbReference type="EMBL" id="WTYJ01000001">
    <property type="protein sequence ID" value="MXO98288.1"/>
    <property type="molecule type" value="Genomic_DNA"/>
</dbReference>
<dbReference type="CDD" id="cd22529">
    <property type="entry name" value="KH-II_NusA_rpt2"/>
    <property type="match status" value="1"/>
</dbReference>
<organism evidence="10 11">
    <name type="scientific">Croceibacterium xixiisoli</name>
    <dbReference type="NCBI Taxonomy" id="1476466"/>
    <lineage>
        <taxon>Bacteria</taxon>
        <taxon>Pseudomonadati</taxon>
        <taxon>Pseudomonadota</taxon>
        <taxon>Alphaproteobacteria</taxon>
        <taxon>Sphingomonadales</taxon>
        <taxon>Erythrobacteraceae</taxon>
        <taxon>Croceibacterium</taxon>
    </lineage>
</organism>
<dbReference type="Gene3D" id="1.10.150.20">
    <property type="entry name" value="5' to 3' exonuclease, C-terminal subdomain"/>
    <property type="match status" value="2"/>
</dbReference>
<dbReference type="Pfam" id="PF13184">
    <property type="entry name" value="KH_NusA_1st"/>
    <property type="match status" value="1"/>
</dbReference>
<dbReference type="InterPro" id="IPR058582">
    <property type="entry name" value="KH_NusA_2nd"/>
</dbReference>
<dbReference type="HAMAP" id="MF_00945_B">
    <property type="entry name" value="NusA_B"/>
    <property type="match status" value="1"/>
</dbReference>
<evidence type="ECO:0000256" key="1">
    <source>
        <dbReference type="ARBA" id="ARBA00022472"/>
    </source>
</evidence>
<dbReference type="InterPro" id="IPR010995">
    <property type="entry name" value="DNA_repair_Rad51/TF_NusA_a-hlx"/>
</dbReference>
<dbReference type="AlphaFoldDB" id="A0A6I4TUK8"/>
<proteinExistence type="inferred from homology"/>
<reference evidence="10 11" key="1">
    <citation type="submission" date="2019-12" db="EMBL/GenBank/DDBJ databases">
        <title>Genomic-based taxomic classification of the family Erythrobacteraceae.</title>
        <authorList>
            <person name="Xu L."/>
        </authorList>
    </citation>
    <scope>NUCLEOTIDE SEQUENCE [LARGE SCALE GENOMIC DNA]</scope>
    <source>
        <strain evidence="10 11">S36</strain>
    </source>
</reference>
<dbReference type="PANTHER" id="PTHR22648:SF0">
    <property type="entry name" value="TRANSCRIPTION TERMINATION_ANTITERMINATION PROTEIN NUSA"/>
    <property type="match status" value="1"/>
</dbReference>
<dbReference type="PROSITE" id="PS50084">
    <property type="entry name" value="KH_TYPE_1"/>
    <property type="match status" value="1"/>
</dbReference>
<comment type="caution">
    <text evidence="10">The sequence shown here is derived from an EMBL/GenBank/DDBJ whole genome shotgun (WGS) entry which is preliminary data.</text>
</comment>
<comment type="subunit">
    <text evidence="7">Monomer. Binds directly to the core enzyme of the DNA-dependent RNA polymerase and to nascent RNA.</text>
</comment>
<evidence type="ECO:0000256" key="8">
    <source>
        <dbReference type="SAM" id="MobiDB-lite"/>
    </source>
</evidence>
<dbReference type="InterPro" id="IPR036555">
    <property type="entry name" value="NusA_N_sf"/>
</dbReference>
<evidence type="ECO:0000259" key="9">
    <source>
        <dbReference type="PROSITE" id="PS50126"/>
    </source>
</evidence>
<evidence type="ECO:0000256" key="3">
    <source>
        <dbReference type="ARBA" id="ARBA00022814"/>
    </source>
</evidence>
<dbReference type="SUPFAM" id="SSF50249">
    <property type="entry name" value="Nucleic acid-binding proteins"/>
    <property type="match status" value="1"/>
</dbReference>
<comment type="function">
    <text evidence="7">Participates in both transcription termination and antitermination.</text>
</comment>
<dbReference type="CDD" id="cd04455">
    <property type="entry name" value="S1_NusA"/>
    <property type="match status" value="1"/>
</dbReference>
<dbReference type="InterPro" id="IPR015946">
    <property type="entry name" value="KH_dom-like_a/b"/>
</dbReference>
<name>A0A6I4TUK8_9SPHN</name>
<dbReference type="SUPFAM" id="SSF47794">
    <property type="entry name" value="Rad51 N-terminal domain-like"/>
    <property type="match status" value="2"/>
</dbReference>
<evidence type="ECO:0000256" key="7">
    <source>
        <dbReference type="HAMAP-Rule" id="MF_00945"/>
    </source>
</evidence>